<proteinExistence type="predicted"/>
<evidence type="ECO:0000256" key="4">
    <source>
        <dbReference type="ARBA" id="ARBA00022989"/>
    </source>
</evidence>
<feature type="transmembrane region" description="Helical" evidence="6">
    <location>
        <begin position="57"/>
        <end position="79"/>
    </location>
</feature>
<evidence type="ECO:0000256" key="6">
    <source>
        <dbReference type="SAM" id="Phobius"/>
    </source>
</evidence>
<keyword evidence="2" id="KW-1003">Cell membrane</keyword>
<feature type="transmembrane region" description="Helical" evidence="6">
    <location>
        <begin position="271"/>
        <end position="289"/>
    </location>
</feature>
<evidence type="ECO:0000313" key="8">
    <source>
        <dbReference type="Proteomes" id="UP001594351"/>
    </source>
</evidence>
<reference evidence="7 8" key="1">
    <citation type="submission" date="2024-09" db="EMBL/GenBank/DDBJ databases">
        <title>Laminarin stimulates single cell rates of sulfate reduction while oxygen inhibits transcriptomic activity in coastal marine sediment.</title>
        <authorList>
            <person name="Lindsay M."/>
            <person name="Orcutt B."/>
            <person name="Emerson D."/>
            <person name="Stepanauskas R."/>
            <person name="D'Angelo T."/>
        </authorList>
    </citation>
    <scope>NUCLEOTIDE SEQUENCE [LARGE SCALE GENOMIC DNA]</scope>
    <source>
        <strain evidence="7">SAG AM-311-K15</strain>
    </source>
</reference>
<feature type="transmembrane region" description="Helical" evidence="6">
    <location>
        <begin position="33"/>
        <end position="50"/>
    </location>
</feature>
<dbReference type="Proteomes" id="UP001594351">
    <property type="component" value="Unassembled WGS sequence"/>
</dbReference>
<feature type="transmembrane region" description="Helical" evidence="6">
    <location>
        <begin position="99"/>
        <end position="120"/>
    </location>
</feature>
<evidence type="ECO:0000256" key="1">
    <source>
        <dbReference type="ARBA" id="ARBA00004651"/>
    </source>
</evidence>
<dbReference type="PANTHER" id="PTHR30250">
    <property type="entry name" value="PST FAMILY PREDICTED COLANIC ACID TRANSPORTER"/>
    <property type="match status" value="1"/>
</dbReference>
<comment type="caution">
    <text evidence="7">The sequence shown here is derived from an EMBL/GenBank/DDBJ whole genome shotgun (WGS) entry which is preliminary data.</text>
</comment>
<feature type="transmembrane region" description="Helical" evidence="6">
    <location>
        <begin position="234"/>
        <end position="259"/>
    </location>
</feature>
<evidence type="ECO:0000256" key="2">
    <source>
        <dbReference type="ARBA" id="ARBA00022475"/>
    </source>
</evidence>
<organism evidence="7 8">
    <name type="scientific">candidate division CSSED10-310 bacterium</name>
    <dbReference type="NCBI Taxonomy" id="2855610"/>
    <lineage>
        <taxon>Bacteria</taxon>
        <taxon>Bacteria division CSSED10-310</taxon>
    </lineage>
</organism>
<evidence type="ECO:0000256" key="3">
    <source>
        <dbReference type="ARBA" id="ARBA00022692"/>
    </source>
</evidence>
<sequence length="434" mass="48425">MSPFLATAVSFLNKQVRSPALHKGLLSLTDQSLVSAVNFLTGVLLARFLLPSEYGVFVIIFAIYSFVNNIHVSLIAAPMSTLGPPLNDHDYKIYFSTLLFVQLLFGAGVMVVMLFIAAIISLYSSEALIVNTFFSMSFAVFAFQGKSYFRWSLLAKMRPFSALLTDSTGYGLQIVAVIFLYSRGILSGEKVFLVITITSLLASIIGFYQNRHFLTIRSLTFAAVMRRNFNHGKWLLYSFLSFWLSSEAYIFIIAVFLSSSAVGAFDACRKILLALNIVRLGLGNFIVPLTAKKISISAYEQVNSIMKSIWIWGGFCLALFCGTIALYPGFFLRLFYAQRYENCSSLLMILSAAIFLEFFGWPAGWGLRAMNRPDLYFQAIFIVALLTPLVAIPLVKYRALSGACYGMIVYGTSTALLYNLLYRKEISQMTHQGV</sequence>
<dbReference type="Pfam" id="PF13440">
    <property type="entry name" value="Polysacc_synt_3"/>
    <property type="match status" value="1"/>
</dbReference>
<feature type="transmembrane region" description="Helical" evidence="6">
    <location>
        <begin position="191"/>
        <end position="209"/>
    </location>
</feature>
<feature type="transmembrane region" description="Helical" evidence="6">
    <location>
        <begin position="402"/>
        <end position="421"/>
    </location>
</feature>
<evidence type="ECO:0000313" key="7">
    <source>
        <dbReference type="EMBL" id="MFC1850593.1"/>
    </source>
</evidence>
<dbReference type="EMBL" id="JBHPBY010000110">
    <property type="protein sequence ID" value="MFC1850593.1"/>
    <property type="molecule type" value="Genomic_DNA"/>
</dbReference>
<dbReference type="InterPro" id="IPR050833">
    <property type="entry name" value="Poly_Biosynth_Transport"/>
</dbReference>
<evidence type="ECO:0000256" key="5">
    <source>
        <dbReference type="ARBA" id="ARBA00023136"/>
    </source>
</evidence>
<feature type="transmembrane region" description="Helical" evidence="6">
    <location>
        <begin position="375"/>
        <end position="395"/>
    </location>
</feature>
<keyword evidence="5 6" id="KW-0472">Membrane</keyword>
<keyword evidence="8" id="KW-1185">Reference proteome</keyword>
<gene>
    <name evidence="7" type="ORF">ACFL27_10410</name>
</gene>
<accession>A0ABV6YWQ3</accession>
<dbReference type="PANTHER" id="PTHR30250:SF11">
    <property type="entry name" value="O-ANTIGEN TRANSPORTER-RELATED"/>
    <property type="match status" value="1"/>
</dbReference>
<keyword evidence="4 6" id="KW-1133">Transmembrane helix</keyword>
<feature type="transmembrane region" description="Helical" evidence="6">
    <location>
        <begin position="344"/>
        <end position="363"/>
    </location>
</feature>
<name>A0ABV6YWQ3_UNCC1</name>
<feature type="transmembrane region" description="Helical" evidence="6">
    <location>
        <begin position="309"/>
        <end position="332"/>
    </location>
</feature>
<comment type="subcellular location">
    <subcellularLocation>
        <location evidence="1">Cell membrane</location>
        <topology evidence="1">Multi-pass membrane protein</topology>
    </subcellularLocation>
</comment>
<feature type="transmembrane region" description="Helical" evidence="6">
    <location>
        <begin position="127"/>
        <end position="149"/>
    </location>
</feature>
<keyword evidence="3 6" id="KW-0812">Transmembrane</keyword>
<protein>
    <submittedName>
        <fullName evidence="7">Lipopolysaccharide biosynthesis protein</fullName>
    </submittedName>
</protein>